<evidence type="ECO:0008006" key="3">
    <source>
        <dbReference type="Google" id="ProtNLM"/>
    </source>
</evidence>
<dbReference type="Proteomes" id="UP000326912">
    <property type="component" value="Unassembled WGS sequence"/>
</dbReference>
<protein>
    <recommendedName>
        <fullName evidence="3">Aminotransferase class I/classII domain-containing protein</fullName>
    </recommendedName>
</protein>
<keyword evidence="2" id="KW-1185">Reference proteome</keyword>
<proteinExistence type="predicted"/>
<sequence length="68" mass="7325">MHLVAWLPPGISGQHAFEQAAAQGLNVQVVTQHNQHTQQRDGLVLGFATTTPQELQAGVKMLARALRG</sequence>
<gene>
    <name evidence="1" type="ORF">KDW_60860</name>
</gene>
<dbReference type="EMBL" id="BKZW01000004">
    <property type="protein sequence ID" value="GER91924.1"/>
    <property type="molecule type" value="Genomic_DNA"/>
</dbReference>
<reference evidence="1 2" key="1">
    <citation type="submission" date="2019-10" db="EMBL/GenBank/DDBJ databases">
        <title>Dictyobacter vulcani sp. nov., within the class Ktedonobacteria, isolated from soil of volcanic Mt. Zao.</title>
        <authorList>
            <person name="Zheng Y."/>
            <person name="Wang C.M."/>
            <person name="Sakai Y."/>
            <person name="Abe K."/>
            <person name="Yokota A."/>
            <person name="Yabe S."/>
        </authorList>
    </citation>
    <scope>NUCLEOTIDE SEQUENCE [LARGE SCALE GENOMIC DNA]</scope>
    <source>
        <strain evidence="1 2">W12</strain>
    </source>
</reference>
<evidence type="ECO:0000313" key="2">
    <source>
        <dbReference type="Proteomes" id="UP000326912"/>
    </source>
</evidence>
<dbReference type="InterPro" id="IPR015422">
    <property type="entry name" value="PyrdxlP-dep_Trfase_small"/>
</dbReference>
<accession>A0A5J4KRC7</accession>
<organism evidence="1 2">
    <name type="scientific">Dictyobacter vulcani</name>
    <dbReference type="NCBI Taxonomy" id="2607529"/>
    <lineage>
        <taxon>Bacteria</taxon>
        <taxon>Bacillati</taxon>
        <taxon>Chloroflexota</taxon>
        <taxon>Ktedonobacteria</taxon>
        <taxon>Ktedonobacterales</taxon>
        <taxon>Dictyobacteraceae</taxon>
        <taxon>Dictyobacter</taxon>
    </lineage>
</organism>
<dbReference type="Gene3D" id="3.90.1150.10">
    <property type="entry name" value="Aspartate Aminotransferase, domain 1"/>
    <property type="match status" value="1"/>
</dbReference>
<evidence type="ECO:0000313" key="1">
    <source>
        <dbReference type="EMBL" id="GER91924.1"/>
    </source>
</evidence>
<comment type="caution">
    <text evidence="1">The sequence shown here is derived from an EMBL/GenBank/DDBJ whole genome shotgun (WGS) entry which is preliminary data.</text>
</comment>
<dbReference type="AlphaFoldDB" id="A0A5J4KRC7"/>
<name>A0A5J4KRC7_9CHLR</name>